<dbReference type="InterPro" id="IPR055260">
    <property type="entry name" value="Ndc80_CH"/>
</dbReference>
<reference evidence="14 15" key="1">
    <citation type="journal article" date="2017" name="Curr. Biol.">
        <title>Genome architecture and evolution of a unichromosomal asexual nematode.</title>
        <authorList>
            <person name="Fradin H."/>
            <person name="Zegar C."/>
            <person name="Gutwein M."/>
            <person name="Lucas J."/>
            <person name="Kovtun M."/>
            <person name="Corcoran D."/>
            <person name="Baugh L.R."/>
            <person name="Kiontke K."/>
            <person name="Gunsalus K."/>
            <person name="Fitch D.H."/>
            <person name="Piano F."/>
        </authorList>
    </citation>
    <scope>NUCLEOTIDE SEQUENCE [LARGE SCALE GENOMIC DNA]</scope>
    <source>
        <strain evidence="14">PF1309</strain>
    </source>
</reference>
<dbReference type="EMBL" id="LIAE01009379">
    <property type="protein sequence ID" value="PAV70007.1"/>
    <property type="molecule type" value="Genomic_DNA"/>
</dbReference>
<evidence type="ECO:0000256" key="12">
    <source>
        <dbReference type="SAM" id="MobiDB-lite"/>
    </source>
</evidence>
<evidence type="ECO:0000256" key="8">
    <source>
        <dbReference type="ARBA" id="ARBA00023306"/>
    </source>
</evidence>
<evidence type="ECO:0000259" key="13">
    <source>
        <dbReference type="Pfam" id="PF03801"/>
    </source>
</evidence>
<evidence type="ECO:0000313" key="14">
    <source>
        <dbReference type="EMBL" id="PAV70007.1"/>
    </source>
</evidence>
<keyword evidence="9 10" id="KW-0137">Centromere</keyword>
<keyword evidence="6 11" id="KW-0175">Coiled coil</keyword>
<evidence type="ECO:0000256" key="1">
    <source>
        <dbReference type="ARBA" id="ARBA00007050"/>
    </source>
</evidence>
<dbReference type="InterPro" id="IPR038273">
    <property type="entry name" value="Ndc80_sf"/>
</dbReference>
<dbReference type="GO" id="GO:0051315">
    <property type="term" value="P:attachment of mitotic spindle microtubules to kinetochore"/>
    <property type="evidence" value="ECO:0007669"/>
    <property type="project" value="UniProtKB-UniRule"/>
</dbReference>
<evidence type="ECO:0000256" key="4">
    <source>
        <dbReference type="ARBA" id="ARBA00022776"/>
    </source>
</evidence>
<dbReference type="STRING" id="2018661.A0A2A2K7P4"/>
<evidence type="ECO:0000313" key="15">
    <source>
        <dbReference type="Proteomes" id="UP000218231"/>
    </source>
</evidence>
<comment type="similarity">
    <text evidence="1 10">Belongs to the NDC80/HEC1 family.</text>
</comment>
<keyword evidence="2 10" id="KW-0158">Chromosome</keyword>
<dbReference type="GO" id="GO:0031262">
    <property type="term" value="C:Ndc80 complex"/>
    <property type="evidence" value="ECO:0007669"/>
    <property type="project" value="UniProtKB-UniRule"/>
</dbReference>
<evidence type="ECO:0000256" key="2">
    <source>
        <dbReference type="ARBA" id="ARBA00022454"/>
    </source>
</evidence>
<feature type="coiled-coil region" evidence="11">
    <location>
        <begin position="260"/>
        <end position="400"/>
    </location>
</feature>
<dbReference type="PANTHER" id="PTHR10643:SF2">
    <property type="entry name" value="KINETOCHORE PROTEIN NDC80 HOMOLOG"/>
    <property type="match status" value="1"/>
</dbReference>
<comment type="subunit">
    <text evidence="10">Component of the NDC80 complex.</text>
</comment>
<keyword evidence="4 10" id="KW-0498">Mitosis</keyword>
<dbReference type="Proteomes" id="UP000218231">
    <property type="component" value="Unassembled WGS sequence"/>
</dbReference>
<dbReference type="InterPro" id="IPR005550">
    <property type="entry name" value="Kinetochore_Ndc80"/>
</dbReference>
<dbReference type="Pfam" id="PF03801">
    <property type="entry name" value="Ndc80_HEC"/>
    <property type="match status" value="1"/>
</dbReference>
<comment type="subcellular location">
    <subcellularLocation>
        <location evidence="10">Chromosome</location>
        <location evidence="10">Centromere</location>
        <location evidence="10">Kinetochore</location>
    </subcellularLocation>
    <subcellularLocation>
        <location evidence="10">Nucleus</location>
    </subcellularLocation>
</comment>
<comment type="caution">
    <text evidence="14">The sequence shown here is derived from an EMBL/GenBank/DDBJ whole genome shotgun (WGS) entry which is preliminary data.</text>
</comment>
<feature type="region of interest" description="Disordered" evidence="12">
    <location>
        <begin position="624"/>
        <end position="652"/>
    </location>
</feature>
<keyword evidence="7 10" id="KW-0539">Nucleus</keyword>
<feature type="region of interest" description="Disordered" evidence="12">
    <location>
        <begin position="1"/>
        <end position="21"/>
    </location>
</feature>
<evidence type="ECO:0000256" key="7">
    <source>
        <dbReference type="ARBA" id="ARBA00023242"/>
    </source>
</evidence>
<evidence type="ECO:0000256" key="6">
    <source>
        <dbReference type="ARBA" id="ARBA00023054"/>
    </source>
</evidence>
<feature type="domain" description="Kinetochore protein Ndc80 CH" evidence="13">
    <location>
        <begin position="48"/>
        <end position="200"/>
    </location>
</feature>
<dbReference type="Gene3D" id="1.10.418.30">
    <property type="entry name" value="Ncd80 complex, Ncd80 subunit"/>
    <property type="match status" value="1"/>
</dbReference>
<protein>
    <recommendedName>
        <fullName evidence="10">Kinetochore protein NDC80</fullName>
    </recommendedName>
</protein>
<sequence>MSKTPKRPYGLGTGQGMKTPVMRHSSILPPSASRTQAAGRLTIADASMRRTSTLFQPTTATKLPRDLISSHSYKQDMVAKIWNFINKYEQDVSAAWLRIHAFNNELLIRLQAGISPEMILAPTSNVFRDIFEMIYSHLSVDYESPKNIQEFSAQFVKIMEELGFPVAIKGSTMMTIGVATSYPLLLAALGWLVDTVTAYKAIHDKSHLMMRDDEGGQKGVVRYSFLHQAFKEYKQNRNIVNEPDYQQKCEEKIKSIYEDTENFEEQEKALTATLARLDENLEEKRNHHAQLHQEIAKAELEIDKMNEDMAQIVDVLQVTRKEMDKATKNLECVASEREKAERSLAQKKEELERVNQAIREQAEGENGIRRGEAKQLRAEQQRLRTECQTLKEQCEKISKDQWNNSKKFDAVFGQQRDRLMDLHNRVMMLRGNLGEDTTQNIDLPRNNADLCRSVNVLGQILFDLDAMLRANIRKADAAISDLKATLSDLERKYEIARENLARTEKDRERFWRRVQKEKEELRREREAREAEIGEFLIDDFHNLENEFESKQSRQGDLMAAEQEVEELRREIETLKDMMEVELLDAKTKFEEKIYAFFEFHENFRASIIPVDEFIREQLQEMNITHGQGQGQEQDELTQSLQPQKEVVEEEESMLDSRIVFRQRNL</sequence>
<accession>A0A2A2K7P4</accession>
<keyword evidence="5 10" id="KW-0995">Kinetochore</keyword>
<feature type="coiled-coil region" evidence="11">
    <location>
        <begin position="472"/>
        <end position="584"/>
    </location>
</feature>
<dbReference type="OrthoDB" id="7459479at2759"/>
<dbReference type="GO" id="GO:0051301">
    <property type="term" value="P:cell division"/>
    <property type="evidence" value="ECO:0007669"/>
    <property type="project" value="UniProtKB-UniRule"/>
</dbReference>
<evidence type="ECO:0000256" key="9">
    <source>
        <dbReference type="ARBA" id="ARBA00023328"/>
    </source>
</evidence>
<organism evidence="14 15">
    <name type="scientific">Diploscapter pachys</name>
    <dbReference type="NCBI Taxonomy" id="2018661"/>
    <lineage>
        <taxon>Eukaryota</taxon>
        <taxon>Metazoa</taxon>
        <taxon>Ecdysozoa</taxon>
        <taxon>Nematoda</taxon>
        <taxon>Chromadorea</taxon>
        <taxon>Rhabditida</taxon>
        <taxon>Rhabditina</taxon>
        <taxon>Rhabditomorpha</taxon>
        <taxon>Rhabditoidea</taxon>
        <taxon>Rhabditidae</taxon>
        <taxon>Diploscapter</taxon>
    </lineage>
</organism>
<dbReference type="PANTHER" id="PTHR10643">
    <property type="entry name" value="KINETOCHORE PROTEIN NDC80"/>
    <property type="match status" value="1"/>
</dbReference>
<keyword evidence="15" id="KW-1185">Reference proteome</keyword>
<evidence type="ECO:0000256" key="3">
    <source>
        <dbReference type="ARBA" id="ARBA00022618"/>
    </source>
</evidence>
<comment type="function">
    <text evidence="10">Acts as a component of the essential kinetochore-associated NDC80 complex, which is required for chromosome segregation and spindle checkpoint activity.</text>
</comment>
<gene>
    <name evidence="14" type="ORF">WR25_15201</name>
</gene>
<dbReference type="GO" id="GO:0005634">
    <property type="term" value="C:nucleus"/>
    <property type="evidence" value="ECO:0007669"/>
    <property type="project" value="UniProtKB-SubCell"/>
</dbReference>
<evidence type="ECO:0000256" key="10">
    <source>
        <dbReference type="RuleBase" id="RU368072"/>
    </source>
</evidence>
<dbReference type="AlphaFoldDB" id="A0A2A2K7P4"/>
<name>A0A2A2K7P4_9BILA</name>
<keyword evidence="3 10" id="KW-0132">Cell division</keyword>
<evidence type="ECO:0000256" key="11">
    <source>
        <dbReference type="SAM" id="Coils"/>
    </source>
</evidence>
<keyword evidence="8 10" id="KW-0131">Cell cycle</keyword>
<evidence type="ECO:0000256" key="5">
    <source>
        <dbReference type="ARBA" id="ARBA00022838"/>
    </source>
</evidence>
<proteinExistence type="inferred from homology"/>